<evidence type="ECO:0000256" key="2">
    <source>
        <dbReference type="SAM" id="MobiDB-lite"/>
    </source>
</evidence>
<dbReference type="PROSITE" id="PS51676">
    <property type="entry name" value="FF"/>
    <property type="match status" value="1"/>
</dbReference>
<dbReference type="PROSITE" id="PS50020">
    <property type="entry name" value="WW_DOMAIN_2"/>
    <property type="match status" value="1"/>
</dbReference>
<dbReference type="Pfam" id="PF00676">
    <property type="entry name" value="E1_dh"/>
    <property type="match status" value="1"/>
</dbReference>
<dbReference type="Gene3D" id="1.10.10.440">
    <property type="entry name" value="FF domain"/>
    <property type="match status" value="1"/>
</dbReference>
<evidence type="ECO:0000313" key="6">
    <source>
        <dbReference type="Proteomes" id="UP001447188"/>
    </source>
</evidence>
<keyword evidence="1" id="KW-0560">Oxidoreductase</keyword>
<dbReference type="InterPro" id="IPR002713">
    <property type="entry name" value="FF_domain"/>
</dbReference>
<dbReference type="Pfam" id="PF01846">
    <property type="entry name" value="FF"/>
    <property type="match status" value="1"/>
</dbReference>
<feature type="domain" description="WW" evidence="3">
    <location>
        <begin position="109"/>
        <end position="142"/>
    </location>
</feature>
<dbReference type="SUPFAM" id="SSF81698">
    <property type="entry name" value="FF domain"/>
    <property type="match status" value="1"/>
</dbReference>
<dbReference type="Proteomes" id="UP001447188">
    <property type="component" value="Unassembled WGS sequence"/>
</dbReference>
<keyword evidence="6" id="KW-1185">Reference proteome</keyword>
<evidence type="ECO:0000313" key="5">
    <source>
        <dbReference type="EMBL" id="KAL0632659.1"/>
    </source>
</evidence>
<accession>A0ABR3G9P1</accession>
<evidence type="ECO:0000256" key="1">
    <source>
        <dbReference type="ARBA" id="ARBA00023002"/>
    </source>
</evidence>
<dbReference type="InterPro" id="IPR050771">
    <property type="entry name" value="Alpha-ketoacid_DH_E1_comp"/>
</dbReference>
<dbReference type="SMART" id="SM00441">
    <property type="entry name" value="FF"/>
    <property type="match status" value="2"/>
</dbReference>
<dbReference type="Gene3D" id="3.40.50.970">
    <property type="match status" value="1"/>
</dbReference>
<feature type="region of interest" description="Disordered" evidence="2">
    <location>
        <begin position="174"/>
        <end position="247"/>
    </location>
</feature>
<organism evidence="5 6">
    <name type="scientific">Discina gigas</name>
    <dbReference type="NCBI Taxonomy" id="1032678"/>
    <lineage>
        <taxon>Eukaryota</taxon>
        <taxon>Fungi</taxon>
        <taxon>Dikarya</taxon>
        <taxon>Ascomycota</taxon>
        <taxon>Pezizomycotina</taxon>
        <taxon>Pezizomycetes</taxon>
        <taxon>Pezizales</taxon>
        <taxon>Discinaceae</taxon>
        <taxon>Discina</taxon>
    </lineage>
</organism>
<feature type="compositionally biased region" description="Basic and acidic residues" evidence="2">
    <location>
        <begin position="174"/>
        <end position="184"/>
    </location>
</feature>
<gene>
    <name evidence="5" type="ORF">Q9L58_008464</name>
</gene>
<dbReference type="CDD" id="cd02000">
    <property type="entry name" value="TPP_E1_PDC_ADC_BCADC"/>
    <property type="match status" value="1"/>
</dbReference>
<dbReference type="PANTHER" id="PTHR43380">
    <property type="entry name" value="2-OXOISOVALERATE DEHYDROGENASE SUBUNIT ALPHA, MITOCHONDRIAL"/>
    <property type="match status" value="1"/>
</dbReference>
<name>A0ABR3G9P1_9PEZI</name>
<proteinExistence type="predicted"/>
<sequence>MGDLTVFPGHSYYYSAATKTSTYTRPVAPAPAPFAVSQAPGPTYAIPHIPYGGGFLPQQHPDQQQFLQFGYGQNLSRRGMGRGGRFNNQNPRQQKRQEKPDRPKSKRIIPGATPWVLVTTKLGREFFHNPEAKVSLWKAPEDVQAARDTMPTENEIVKEPKVKKTQVIAMSGDTKKVIKPEPRGTKRPALAAVGIKNEGERSAGAESEEEDEEDEENEDEDEDGDEEVKQEHGNKRLKTGPSGPVEFTEDDIAWQLEAMAEEYGLDEEDLEEGGEMTEEENIGLFKEMLNDYGISPYSTWDNEMPRIVEDTRYVLITTTRRRKDVFTEWCRDCIAELKTERERVKKVDPKIPFWAFLKENASTKLYWPEFKRKWKKVPEMKDTKLTDKEREKLYRDYIAHIKTPESVRENDLKKLLKSTSGMCRSTTLVNLPESILTDVRYITAPENIRDAIVKDHIETLPEALIDEEEKKVREERERKERALSDRETTVRKEQWRLRGEEQRAKDMLREEEAMIERAKIVGKKGLLGHIIKKEETVEEGIQKSDEAGKSGSPVHFPGALNSKFSHTLKFQKPEDTPAISTYRLVDTNGNVVDKSREPKLNKEKSLKMYRDMVATSVMDLLMFESQRQGRINFYMVSAGEEGIAVGSAAALADNDVIFSQYREQGVLMYRGFTLDEFMSQLFANKNDYGKGRNMPVHYMSERLHLHSISSPLATQIPHSVGAAYALKLSGEKRIAVCYFGEGAASEGDFHAALNIAATRSCPVVFICRNNGYAISTPTLEQYKGDGIASRGVGYGIDTVRVDGNDVVMEVTKTAREMALTGQKPVLIEAMSYRVSHHSTSDDSFAYRAKVEVEDWKRRDNPITRMRKWLELKSWWSADEETELRTNVRKEILQAFARAEKEKKPAIKNLFLDIFAEPSEDLKEQMKELKRVIETYPDEYDTGNYDGGKDGL</sequence>
<protein>
    <recommendedName>
        <fullName evidence="7">3-methyl-2-oxobutanoate dehydrogenase (2-methylpropanoyl-transferring)</fullName>
    </recommendedName>
</protein>
<dbReference type="InterPro" id="IPR001202">
    <property type="entry name" value="WW_dom"/>
</dbReference>
<feature type="region of interest" description="Disordered" evidence="2">
    <location>
        <begin position="77"/>
        <end position="111"/>
    </location>
</feature>
<dbReference type="InterPro" id="IPR036020">
    <property type="entry name" value="WW_dom_sf"/>
</dbReference>
<reference evidence="5 6" key="1">
    <citation type="submission" date="2024-02" db="EMBL/GenBank/DDBJ databases">
        <title>Discinaceae phylogenomics.</title>
        <authorList>
            <person name="Dirks A.C."/>
            <person name="James T.Y."/>
        </authorList>
    </citation>
    <scope>NUCLEOTIDE SEQUENCE [LARGE SCALE GENOMIC DNA]</scope>
    <source>
        <strain evidence="5 6">ACD0624</strain>
    </source>
</reference>
<comment type="caution">
    <text evidence="5">The sequence shown here is derived from an EMBL/GenBank/DDBJ whole genome shotgun (WGS) entry which is preliminary data.</text>
</comment>
<dbReference type="PANTHER" id="PTHR43380:SF1">
    <property type="entry name" value="2-OXOISOVALERATE DEHYDROGENASE SUBUNIT ALPHA, MITOCHONDRIAL"/>
    <property type="match status" value="1"/>
</dbReference>
<dbReference type="SUPFAM" id="SSF51045">
    <property type="entry name" value="WW domain"/>
    <property type="match status" value="1"/>
</dbReference>
<evidence type="ECO:0000259" key="4">
    <source>
        <dbReference type="PROSITE" id="PS51676"/>
    </source>
</evidence>
<dbReference type="EMBL" id="JBBBZM010000158">
    <property type="protein sequence ID" value="KAL0632659.1"/>
    <property type="molecule type" value="Genomic_DNA"/>
</dbReference>
<dbReference type="InterPro" id="IPR001017">
    <property type="entry name" value="DH_E1"/>
</dbReference>
<dbReference type="InterPro" id="IPR029061">
    <property type="entry name" value="THDP-binding"/>
</dbReference>
<dbReference type="SUPFAM" id="SSF52518">
    <property type="entry name" value="Thiamin diphosphate-binding fold (THDP-binding)"/>
    <property type="match status" value="1"/>
</dbReference>
<feature type="compositionally biased region" description="Acidic residues" evidence="2">
    <location>
        <begin position="206"/>
        <end position="226"/>
    </location>
</feature>
<dbReference type="Gene3D" id="2.20.70.10">
    <property type="match status" value="1"/>
</dbReference>
<evidence type="ECO:0000259" key="3">
    <source>
        <dbReference type="PROSITE" id="PS50020"/>
    </source>
</evidence>
<evidence type="ECO:0008006" key="7">
    <source>
        <dbReference type="Google" id="ProtNLM"/>
    </source>
</evidence>
<feature type="domain" description="FF" evidence="4">
    <location>
        <begin position="277"/>
        <end position="332"/>
    </location>
</feature>
<dbReference type="InterPro" id="IPR036517">
    <property type="entry name" value="FF_domain_sf"/>
</dbReference>